<dbReference type="RefSeq" id="WP_143528874.1">
    <property type="nucleotide sequence ID" value="NZ_AP019791.1"/>
</dbReference>
<accession>A0A510HLN8</accession>
<dbReference type="AlphaFoldDB" id="A0A510HLN8"/>
<name>A0A510HLN8_9ACTN</name>
<keyword evidence="2" id="KW-1185">Reference proteome</keyword>
<dbReference type="PANTHER" id="PTHR43649:SF14">
    <property type="entry name" value="BLR3389 PROTEIN"/>
    <property type="match status" value="1"/>
</dbReference>
<protein>
    <submittedName>
        <fullName evidence="1">Sugar ABC transporter substrate-binding protein</fullName>
    </submittedName>
</protein>
<reference evidence="1" key="1">
    <citation type="journal article" date="2019" name="Microbiol. Resour. Announc.">
        <title>Complete Genome Sequence of Rubrobacter xylanophilus Strain AA3-22, Isolated from Arima Onsen in Japan.</title>
        <authorList>
            <person name="Tomariguchi N."/>
            <person name="Miyazaki K."/>
        </authorList>
    </citation>
    <scope>NUCLEOTIDE SEQUENCE [LARGE SCALE GENOMIC DNA]</scope>
    <source>
        <strain evidence="1">AA3-22</strain>
    </source>
</reference>
<dbReference type="Proteomes" id="UP000318065">
    <property type="component" value="Chromosome"/>
</dbReference>
<evidence type="ECO:0000313" key="2">
    <source>
        <dbReference type="Proteomes" id="UP000318065"/>
    </source>
</evidence>
<dbReference type="EMBL" id="AP019791">
    <property type="protein sequence ID" value="BBL80920.1"/>
    <property type="molecule type" value="Genomic_DNA"/>
</dbReference>
<dbReference type="Gene3D" id="3.40.190.10">
    <property type="entry name" value="Periplasmic binding protein-like II"/>
    <property type="match status" value="2"/>
</dbReference>
<dbReference type="Pfam" id="PF01547">
    <property type="entry name" value="SBP_bac_1"/>
    <property type="match status" value="1"/>
</dbReference>
<sequence>MGGVASLAVMLGGCGFGTGQQRSGGGGDSATIWDISTGEQQELIRRMVEQFNSSHDVSVSVQFFQNDPFKNKLRTAMGAGNPPDVFYGWGGGVLKSYVDAGKVYALPESVDTGRFFDSVMEGVTFGGEIYGVPIMGTQPVLFYYNRQIFEEHGLQPPDTWSGLLDAVRDLKRAGVTPIALAGQNKWTNMMYEEYLVDRIGGPGPFQRVLDREPDAWSDPAFIEANTMIQELVALGAFPSNFASLNYDTGQSTQLLYTGEAAMQLMGAWDYQAILTNAPEFIESGELGWFAFPRVEGGEGDPKNVAGNLTNFYSISEASEAKEVALTFFEDAVMNDAWVDGLVDIGLVPPVEGIERKLRDRDNSDWLTFVYELAREAPHYTLSWDQALPPRAAQALLTNLDRLFLREITPRQFSRNMNEAMNL</sequence>
<dbReference type="InterPro" id="IPR006059">
    <property type="entry name" value="SBP"/>
</dbReference>
<dbReference type="InterPro" id="IPR050490">
    <property type="entry name" value="Bact_solute-bd_prot1"/>
</dbReference>
<gene>
    <name evidence="1" type="ORF">RxyAA322_27740</name>
</gene>
<dbReference type="OrthoDB" id="8317736at2"/>
<dbReference type="PANTHER" id="PTHR43649">
    <property type="entry name" value="ARABINOSE-BINDING PROTEIN-RELATED"/>
    <property type="match status" value="1"/>
</dbReference>
<proteinExistence type="predicted"/>
<dbReference type="SUPFAM" id="SSF53850">
    <property type="entry name" value="Periplasmic binding protein-like II"/>
    <property type="match status" value="1"/>
</dbReference>
<evidence type="ECO:0000313" key="1">
    <source>
        <dbReference type="EMBL" id="BBL80920.1"/>
    </source>
</evidence>
<organism evidence="1 2">
    <name type="scientific">Rubrobacter xylanophilus</name>
    <dbReference type="NCBI Taxonomy" id="49319"/>
    <lineage>
        <taxon>Bacteria</taxon>
        <taxon>Bacillati</taxon>
        <taxon>Actinomycetota</taxon>
        <taxon>Rubrobacteria</taxon>
        <taxon>Rubrobacterales</taxon>
        <taxon>Rubrobacteraceae</taxon>
        <taxon>Rubrobacter</taxon>
    </lineage>
</organism>